<dbReference type="EMBL" id="GL732531">
    <property type="protein sequence ID" value="EFX85813.1"/>
    <property type="molecule type" value="Genomic_DNA"/>
</dbReference>
<dbReference type="GO" id="GO:0016491">
    <property type="term" value="F:oxidoreductase activity"/>
    <property type="evidence" value="ECO:0007669"/>
    <property type="project" value="UniProtKB-KW"/>
</dbReference>
<dbReference type="OMA" id="DSARTWW"/>
<gene>
    <name evidence="4" type="ORF">DAPPUDRAFT_45308</name>
</gene>
<dbReference type="InterPro" id="IPR036291">
    <property type="entry name" value="NAD(P)-bd_dom_sf"/>
</dbReference>
<evidence type="ECO:0000313" key="5">
    <source>
        <dbReference type="Proteomes" id="UP000000305"/>
    </source>
</evidence>
<keyword evidence="1" id="KW-0560">Oxidoreductase</keyword>
<reference evidence="4 5" key="1">
    <citation type="journal article" date="2011" name="Science">
        <title>The ecoresponsive genome of Daphnia pulex.</title>
        <authorList>
            <person name="Colbourne J.K."/>
            <person name="Pfrender M.E."/>
            <person name="Gilbert D."/>
            <person name="Thomas W.K."/>
            <person name="Tucker A."/>
            <person name="Oakley T.H."/>
            <person name="Tokishita S."/>
            <person name="Aerts A."/>
            <person name="Arnold G.J."/>
            <person name="Basu M.K."/>
            <person name="Bauer D.J."/>
            <person name="Caceres C.E."/>
            <person name="Carmel L."/>
            <person name="Casola C."/>
            <person name="Choi J.H."/>
            <person name="Detter J.C."/>
            <person name="Dong Q."/>
            <person name="Dusheyko S."/>
            <person name="Eads B.D."/>
            <person name="Frohlich T."/>
            <person name="Geiler-Samerotte K.A."/>
            <person name="Gerlach D."/>
            <person name="Hatcher P."/>
            <person name="Jogdeo S."/>
            <person name="Krijgsveld J."/>
            <person name="Kriventseva E.V."/>
            <person name="Kultz D."/>
            <person name="Laforsch C."/>
            <person name="Lindquist E."/>
            <person name="Lopez J."/>
            <person name="Manak J.R."/>
            <person name="Muller J."/>
            <person name="Pangilinan J."/>
            <person name="Patwardhan R.P."/>
            <person name="Pitluck S."/>
            <person name="Pritham E.J."/>
            <person name="Rechtsteiner A."/>
            <person name="Rho M."/>
            <person name="Rogozin I.B."/>
            <person name="Sakarya O."/>
            <person name="Salamov A."/>
            <person name="Schaack S."/>
            <person name="Shapiro H."/>
            <person name="Shiga Y."/>
            <person name="Skalitzky C."/>
            <person name="Smith Z."/>
            <person name="Souvorov A."/>
            <person name="Sung W."/>
            <person name="Tang Z."/>
            <person name="Tsuchiya D."/>
            <person name="Tu H."/>
            <person name="Vos H."/>
            <person name="Wang M."/>
            <person name="Wolf Y.I."/>
            <person name="Yamagata H."/>
            <person name="Yamada T."/>
            <person name="Ye Y."/>
            <person name="Shaw J.R."/>
            <person name="Andrews J."/>
            <person name="Crease T.J."/>
            <person name="Tang H."/>
            <person name="Lucas S.M."/>
            <person name="Robertson H.M."/>
            <person name="Bork P."/>
            <person name="Koonin E.V."/>
            <person name="Zdobnov E.M."/>
            <person name="Grigoriev I.V."/>
            <person name="Lynch M."/>
            <person name="Boore J.L."/>
        </authorList>
    </citation>
    <scope>NUCLEOTIDE SEQUENCE [LARGE SCALE GENOMIC DNA]</scope>
</reference>
<dbReference type="SUPFAM" id="SSF50129">
    <property type="entry name" value="GroES-like"/>
    <property type="match status" value="1"/>
</dbReference>
<evidence type="ECO:0000256" key="1">
    <source>
        <dbReference type="ARBA" id="ARBA00023002"/>
    </source>
</evidence>
<dbReference type="PANTHER" id="PTHR44054:SF2">
    <property type="entry name" value="SYNAPTIC VESICLE MEMBRANE PROTEIN VAT-1 HOMOLOG-LIKE"/>
    <property type="match status" value="1"/>
</dbReference>
<sequence>GVNFDDVMTRNGMLDNWVRTLKAPFIMGSEVAGEVIGLGKNVTELNLGDRVMCLPERHAWSEYAVCRVEHCFKIPEEMSYNDAVALTVDGIVAYSLLFQMGSLYPGKAVLLHSTPGGLGSMVTQMVRTVPETILFKIAMQNEGQIKFTNQNVHYIDHDSDYVTEIRHSSPHGVDLVLDCQYEDNFHRDFNLLRPMGKYVLFGTQAAVHRGFFDSARTWWGQDKISPLKLYEENKSVCGFNLRNLLYFQKDRAYVREVFCRVCKMWQEGSIKPDFDVLLFDDLNEALQRMQEHGQIGKIILNPTESRETTEVPDYYAIAEKNVKKRIWDQKPFLNKLGLPEPGELVRDKSLVEEERERAQQKEQEEMQRKYEQQQQQQQYIQRLTQPEEKFYEARGGKITLKSNLVQLN</sequence>
<feature type="compositionally biased region" description="Basic and acidic residues" evidence="2">
    <location>
        <begin position="355"/>
        <end position="371"/>
    </location>
</feature>
<feature type="domain" description="Enoyl reductase (ER)" evidence="3">
    <location>
        <begin position="1"/>
        <end position="300"/>
    </location>
</feature>
<dbReference type="HOGENOM" id="CLU_026673_3_1_1"/>
<dbReference type="InParanoid" id="E9G3R7"/>
<dbReference type="Proteomes" id="UP000000305">
    <property type="component" value="Unassembled WGS sequence"/>
</dbReference>
<dbReference type="InterPro" id="IPR020843">
    <property type="entry name" value="ER"/>
</dbReference>
<dbReference type="InterPro" id="IPR011032">
    <property type="entry name" value="GroES-like_sf"/>
</dbReference>
<evidence type="ECO:0000259" key="3">
    <source>
        <dbReference type="SMART" id="SM00829"/>
    </source>
</evidence>
<dbReference type="SUPFAM" id="SSF51735">
    <property type="entry name" value="NAD(P)-binding Rossmann-fold domains"/>
    <property type="match status" value="1"/>
</dbReference>
<keyword evidence="5" id="KW-1185">Reference proteome</keyword>
<evidence type="ECO:0000313" key="4">
    <source>
        <dbReference type="EMBL" id="EFX85813.1"/>
    </source>
</evidence>
<dbReference type="InterPro" id="IPR013154">
    <property type="entry name" value="ADH-like_N"/>
</dbReference>
<dbReference type="PANTHER" id="PTHR44054">
    <property type="entry name" value="SYNAPTIC VESICLE MEMBRANE PROTEIN VAT-1 HOMOLOG-LIKE"/>
    <property type="match status" value="1"/>
</dbReference>
<dbReference type="InterPro" id="IPR052100">
    <property type="entry name" value="SV-ATPase_mito-regulator"/>
</dbReference>
<dbReference type="OrthoDB" id="203908at2759"/>
<name>E9G3R7_DAPPU</name>
<organism evidence="4 5">
    <name type="scientific">Daphnia pulex</name>
    <name type="common">Water flea</name>
    <dbReference type="NCBI Taxonomy" id="6669"/>
    <lineage>
        <taxon>Eukaryota</taxon>
        <taxon>Metazoa</taxon>
        <taxon>Ecdysozoa</taxon>
        <taxon>Arthropoda</taxon>
        <taxon>Crustacea</taxon>
        <taxon>Branchiopoda</taxon>
        <taxon>Diplostraca</taxon>
        <taxon>Cladocera</taxon>
        <taxon>Anomopoda</taxon>
        <taxon>Daphniidae</taxon>
        <taxon>Daphnia</taxon>
    </lineage>
</organism>
<protein>
    <recommendedName>
        <fullName evidence="3">Enoyl reductase (ER) domain-containing protein</fullName>
    </recommendedName>
</protein>
<dbReference type="PhylomeDB" id="E9G3R7"/>
<dbReference type="Pfam" id="PF13602">
    <property type="entry name" value="ADH_zinc_N_2"/>
    <property type="match status" value="1"/>
</dbReference>
<dbReference type="SMART" id="SM00829">
    <property type="entry name" value="PKS_ER"/>
    <property type="match status" value="1"/>
</dbReference>
<proteinExistence type="predicted"/>
<accession>E9G3R7</accession>
<dbReference type="eggNOG" id="KOG1198">
    <property type="taxonomic scope" value="Eukaryota"/>
</dbReference>
<dbReference type="STRING" id="6669.E9G3R7"/>
<dbReference type="Pfam" id="PF08240">
    <property type="entry name" value="ADH_N"/>
    <property type="match status" value="1"/>
</dbReference>
<feature type="region of interest" description="Disordered" evidence="2">
    <location>
        <begin position="355"/>
        <end position="377"/>
    </location>
</feature>
<dbReference type="KEGG" id="dpx:DAPPUDRAFT_45308"/>
<feature type="non-terminal residue" evidence="4">
    <location>
        <position position="1"/>
    </location>
</feature>
<dbReference type="AlphaFoldDB" id="E9G3R7"/>
<evidence type="ECO:0000256" key="2">
    <source>
        <dbReference type="SAM" id="MobiDB-lite"/>
    </source>
</evidence>
<dbReference type="Gene3D" id="3.90.180.10">
    <property type="entry name" value="Medium-chain alcohol dehydrogenases, catalytic domain"/>
    <property type="match status" value="1"/>
</dbReference>
<dbReference type="Gene3D" id="3.40.50.720">
    <property type="entry name" value="NAD(P)-binding Rossmann-like Domain"/>
    <property type="match status" value="1"/>
</dbReference>